<evidence type="ECO:0000313" key="9">
    <source>
        <dbReference type="EMBL" id="GAA2073993.1"/>
    </source>
</evidence>
<dbReference type="EMBL" id="BAAAPY010000002">
    <property type="protein sequence ID" value="GAA2073993.1"/>
    <property type="molecule type" value="Genomic_DNA"/>
</dbReference>
<keyword evidence="10" id="KW-1185">Reference proteome</keyword>
<sequence length="99" mass="10638">MGVSLLEAFGWVGLAVLALTVLPALYRVVRGPDEADRAVGADHVFFVLVGSLMLLSLVWDRDLLIDLVVVVTVIGFISALVLGRYLGATRAEREDGGDR</sequence>
<evidence type="ECO:0000256" key="8">
    <source>
        <dbReference type="SAM" id="Phobius"/>
    </source>
</evidence>
<evidence type="ECO:0000256" key="7">
    <source>
        <dbReference type="ARBA" id="ARBA00023136"/>
    </source>
</evidence>
<dbReference type="Proteomes" id="UP001501480">
    <property type="component" value="Unassembled WGS sequence"/>
</dbReference>
<keyword evidence="6 8" id="KW-1133">Transmembrane helix</keyword>
<keyword evidence="4" id="KW-1003">Cell membrane</keyword>
<evidence type="ECO:0000256" key="4">
    <source>
        <dbReference type="ARBA" id="ARBA00022475"/>
    </source>
</evidence>
<keyword evidence="5 8" id="KW-0812">Transmembrane</keyword>
<name>A0ABN2VVU0_9ACTN</name>
<evidence type="ECO:0000256" key="6">
    <source>
        <dbReference type="ARBA" id="ARBA00022989"/>
    </source>
</evidence>
<feature type="transmembrane region" description="Helical" evidence="8">
    <location>
        <begin position="63"/>
        <end position="83"/>
    </location>
</feature>
<comment type="caution">
    <text evidence="9">The sequence shown here is derived from an EMBL/GenBank/DDBJ whole genome shotgun (WGS) entry which is preliminary data.</text>
</comment>
<dbReference type="PANTHER" id="PTHR34702">
    <property type="entry name" value="NA(+)/H(+) ANTIPORTER SUBUNIT F1"/>
    <property type="match status" value="1"/>
</dbReference>
<dbReference type="PANTHER" id="PTHR34702:SF1">
    <property type="entry name" value="NA(+)_H(+) ANTIPORTER SUBUNIT F"/>
    <property type="match status" value="1"/>
</dbReference>
<comment type="subcellular location">
    <subcellularLocation>
        <location evidence="1">Cell membrane</location>
        <topology evidence="1">Multi-pass membrane protein</topology>
    </subcellularLocation>
</comment>
<proteinExistence type="inferred from homology"/>
<protein>
    <recommendedName>
        <fullName evidence="11">PH regulation protein F</fullName>
    </recommendedName>
</protein>
<evidence type="ECO:0000256" key="1">
    <source>
        <dbReference type="ARBA" id="ARBA00004651"/>
    </source>
</evidence>
<evidence type="ECO:0000256" key="5">
    <source>
        <dbReference type="ARBA" id="ARBA00022692"/>
    </source>
</evidence>
<evidence type="ECO:0000313" key="10">
    <source>
        <dbReference type="Proteomes" id="UP001501480"/>
    </source>
</evidence>
<evidence type="ECO:0008006" key="11">
    <source>
        <dbReference type="Google" id="ProtNLM"/>
    </source>
</evidence>
<dbReference type="Pfam" id="PF04066">
    <property type="entry name" value="MrpF_PhaF"/>
    <property type="match status" value="1"/>
</dbReference>
<dbReference type="RefSeq" id="WP_344325445.1">
    <property type="nucleotide sequence ID" value="NZ_BAAAPY010000002.1"/>
</dbReference>
<keyword evidence="3" id="KW-0813">Transport</keyword>
<accession>A0ABN2VVU0</accession>
<feature type="transmembrane region" description="Helical" evidence="8">
    <location>
        <begin position="38"/>
        <end position="57"/>
    </location>
</feature>
<evidence type="ECO:0000256" key="3">
    <source>
        <dbReference type="ARBA" id="ARBA00022448"/>
    </source>
</evidence>
<gene>
    <name evidence="9" type="ORF">GCM10009821_10610</name>
</gene>
<evidence type="ECO:0000256" key="2">
    <source>
        <dbReference type="ARBA" id="ARBA00009212"/>
    </source>
</evidence>
<organism evidence="9 10">
    <name type="scientific">Aeromicrobium halocynthiae</name>
    <dbReference type="NCBI Taxonomy" id="560557"/>
    <lineage>
        <taxon>Bacteria</taxon>
        <taxon>Bacillati</taxon>
        <taxon>Actinomycetota</taxon>
        <taxon>Actinomycetes</taxon>
        <taxon>Propionibacteriales</taxon>
        <taxon>Nocardioidaceae</taxon>
        <taxon>Aeromicrobium</taxon>
    </lineage>
</organism>
<dbReference type="InterPro" id="IPR007208">
    <property type="entry name" value="MrpF/PhaF-like"/>
</dbReference>
<keyword evidence="7 8" id="KW-0472">Membrane</keyword>
<reference evidence="9 10" key="1">
    <citation type="journal article" date="2019" name="Int. J. Syst. Evol. Microbiol.">
        <title>The Global Catalogue of Microorganisms (GCM) 10K type strain sequencing project: providing services to taxonomists for standard genome sequencing and annotation.</title>
        <authorList>
            <consortium name="The Broad Institute Genomics Platform"/>
            <consortium name="The Broad Institute Genome Sequencing Center for Infectious Disease"/>
            <person name="Wu L."/>
            <person name="Ma J."/>
        </authorList>
    </citation>
    <scope>NUCLEOTIDE SEQUENCE [LARGE SCALE GENOMIC DNA]</scope>
    <source>
        <strain evidence="9 10">JCM 15749</strain>
    </source>
</reference>
<comment type="similarity">
    <text evidence="2">Belongs to the CPA3 antiporters (TC 2.A.63) subunit F family.</text>
</comment>
<feature type="transmembrane region" description="Helical" evidence="8">
    <location>
        <begin position="6"/>
        <end position="26"/>
    </location>
</feature>